<dbReference type="InterPro" id="IPR027417">
    <property type="entry name" value="P-loop_NTPase"/>
</dbReference>
<comment type="caution">
    <text evidence="1">The sequence shown here is derived from an EMBL/GenBank/DDBJ whole genome shotgun (WGS) entry which is preliminary data.</text>
</comment>
<dbReference type="Gene3D" id="3.40.50.300">
    <property type="entry name" value="P-loop containing nucleotide triphosphate hydrolases"/>
    <property type="match status" value="1"/>
</dbReference>
<dbReference type="SUPFAM" id="SSF52540">
    <property type="entry name" value="P-loop containing nucleoside triphosphate hydrolases"/>
    <property type="match status" value="1"/>
</dbReference>
<evidence type="ECO:0000313" key="2">
    <source>
        <dbReference type="Proteomes" id="UP000476511"/>
    </source>
</evidence>
<dbReference type="AlphaFoldDB" id="A0A6L5R5B3"/>
<dbReference type="EMBL" id="WKJD01000019">
    <property type="protein sequence ID" value="MRX45070.1"/>
    <property type="molecule type" value="Genomic_DNA"/>
</dbReference>
<dbReference type="GO" id="GO:0005524">
    <property type="term" value="F:ATP binding"/>
    <property type="evidence" value="ECO:0007669"/>
    <property type="project" value="UniProtKB-KW"/>
</dbReference>
<proteinExistence type="predicted"/>
<keyword evidence="1" id="KW-0547">Nucleotide-binding</keyword>
<evidence type="ECO:0000313" key="1">
    <source>
        <dbReference type="EMBL" id="MRX45070.1"/>
    </source>
</evidence>
<reference evidence="1 2" key="1">
    <citation type="submission" date="2019-11" db="EMBL/GenBank/DDBJ databases">
        <title>Agromyces kandeliae sp. nov., isolated from mangrove soil.</title>
        <authorList>
            <person name="Wang R."/>
        </authorList>
    </citation>
    <scope>NUCLEOTIDE SEQUENCE [LARGE SCALE GENOMIC DNA]</scope>
    <source>
        <strain evidence="1 2">Q22</strain>
    </source>
</reference>
<protein>
    <submittedName>
        <fullName evidence="1">ATP-binding protein</fullName>
    </submittedName>
</protein>
<accession>A0A6L5R5B3</accession>
<keyword evidence="1" id="KW-0067">ATP-binding</keyword>
<organism evidence="1 2">
    <name type="scientific">Agromyces kandeliae</name>
    <dbReference type="NCBI Taxonomy" id="2666141"/>
    <lineage>
        <taxon>Bacteria</taxon>
        <taxon>Bacillati</taxon>
        <taxon>Actinomycetota</taxon>
        <taxon>Actinomycetes</taxon>
        <taxon>Micrococcales</taxon>
        <taxon>Microbacteriaceae</taxon>
        <taxon>Agromyces</taxon>
    </lineage>
</organism>
<sequence length="187" mass="20591">MNAERALTLRPALDAVLRAARARRHPLVLVDGPSGAGKSTFAASLVAAWPGRPPSLVRVDEAIPGWRGLRRGADALGPRLVRPHGAGLVGALDRWDWHADRRGAVERVPPGRPLVLEGCGAFLAGVDATDAVRVWLDAPYETRRDRALERDQGAFDDFWTAWESDWRRYRRQSGAARRPAIRVRLAA</sequence>
<keyword evidence="2" id="KW-1185">Reference proteome</keyword>
<name>A0A6L5R5B3_9MICO</name>
<dbReference type="CDD" id="cd02019">
    <property type="entry name" value="NK"/>
    <property type="match status" value="1"/>
</dbReference>
<gene>
    <name evidence="1" type="ORF">GJR97_15235</name>
</gene>
<dbReference type="Proteomes" id="UP000476511">
    <property type="component" value="Unassembled WGS sequence"/>
</dbReference>
<dbReference type="Pfam" id="PF13238">
    <property type="entry name" value="AAA_18"/>
    <property type="match status" value="1"/>
</dbReference>
<dbReference type="RefSeq" id="WP_154347600.1">
    <property type="nucleotide sequence ID" value="NZ_WKJD01000019.1"/>
</dbReference>